<dbReference type="InterPro" id="IPR022346">
    <property type="entry name" value="T2SS_GspH"/>
</dbReference>
<evidence type="ECO:0000256" key="1">
    <source>
        <dbReference type="ARBA" id="ARBA00004377"/>
    </source>
</evidence>
<dbReference type="GO" id="GO:0015628">
    <property type="term" value="P:protein secretion by the type II secretion system"/>
    <property type="evidence" value="ECO:0007669"/>
    <property type="project" value="InterPro"/>
</dbReference>
<dbReference type="GO" id="GO:0005886">
    <property type="term" value="C:plasma membrane"/>
    <property type="evidence" value="ECO:0007669"/>
    <property type="project" value="UniProtKB-SubCell"/>
</dbReference>
<dbReference type="Gene3D" id="3.55.40.10">
    <property type="entry name" value="minor pseudopilin epsh domain"/>
    <property type="match status" value="1"/>
</dbReference>
<dbReference type="SUPFAM" id="SSF54523">
    <property type="entry name" value="Pili subunits"/>
    <property type="match status" value="1"/>
</dbReference>
<keyword evidence="4" id="KW-0488">Methylation</keyword>
<protein>
    <recommendedName>
        <fullName evidence="2">Type II secretion system protein H</fullName>
    </recommendedName>
    <alternativeName>
        <fullName evidence="10">General secretion pathway protein H</fullName>
    </alternativeName>
</protein>
<sequence>MASALNGSPGVSGHRQRGFSLLELLVTLFVVVLVTSLVTLNIGSGDRDVLLRAAVEELADSASYALDEAQFTGMNYGLMLHMEDDGGQWRYRYDWWEQTPVGWRAPASGKDVFAPGELPAGIELQLELDGLIQEQELLVSNSAAPQPQIILYASGETVPGAIELRDRDSGEILWRIEWSLLGDFQLLHRGQALDEAAF</sequence>
<evidence type="ECO:0000313" key="13">
    <source>
        <dbReference type="EMBL" id="RLQ23769.1"/>
    </source>
</evidence>
<keyword evidence="14" id="KW-1185">Reference proteome</keyword>
<dbReference type="OrthoDB" id="5741495at2"/>
<dbReference type="Proteomes" id="UP000265509">
    <property type="component" value="Unassembled WGS sequence"/>
</dbReference>
<evidence type="ECO:0000256" key="2">
    <source>
        <dbReference type="ARBA" id="ARBA00021549"/>
    </source>
</evidence>
<keyword evidence="5" id="KW-0997">Cell inner membrane</keyword>
<name>A0A3L7E3N7_9GAMM</name>
<keyword evidence="3" id="KW-1003">Cell membrane</keyword>
<dbReference type="NCBIfam" id="TIGR02532">
    <property type="entry name" value="IV_pilin_GFxxxE"/>
    <property type="match status" value="1"/>
</dbReference>
<organism evidence="13 14">
    <name type="scientific">Seongchinamella sediminis</name>
    <dbReference type="NCBI Taxonomy" id="2283635"/>
    <lineage>
        <taxon>Bacteria</taxon>
        <taxon>Pseudomonadati</taxon>
        <taxon>Pseudomonadota</taxon>
        <taxon>Gammaproteobacteria</taxon>
        <taxon>Cellvibrionales</taxon>
        <taxon>Halieaceae</taxon>
        <taxon>Seongchinamella</taxon>
    </lineage>
</organism>
<gene>
    <name evidence="13" type="primary">gspH</name>
    <name evidence="13" type="ORF">DWB85_01040</name>
</gene>
<feature type="domain" description="General secretion pathway GspH" evidence="12">
    <location>
        <begin position="54"/>
        <end position="182"/>
    </location>
</feature>
<comment type="subcellular location">
    <subcellularLocation>
        <location evidence="1">Cell inner membrane</location>
        <topology evidence="1">Single-pass membrane protein</topology>
    </subcellularLocation>
</comment>
<dbReference type="InterPro" id="IPR045584">
    <property type="entry name" value="Pilin-like"/>
</dbReference>
<accession>A0A3L7E3N7</accession>
<reference evidence="13 14" key="1">
    <citation type="submission" date="2018-07" db="EMBL/GenBank/DDBJ databases">
        <title>Halioglobus sp. genome submission.</title>
        <authorList>
            <person name="Ye M.-Q."/>
            <person name="Du Z.-J."/>
        </authorList>
    </citation>
    <scope>NUCLEOTIDE SEQUENCE [LARGE SCALE GENOMIC DNA]</scope>
    <source>
        <strain evidence="13 14">U0301</strain>
    </source>
</reference>
<keyword evidence="8 11" id="KW-0472">Membrane</keyword>
<evidence type="ECO:0000256" key="3">
    <source>
        <dbReference type="ARBA" id="ARBA00022475"/>
    </source>
</evidence>
<dbReference type="InterPro" id="IPR002416">
    <property type="entry name" value="T2SS_protein-GspH"/>
</dbReference>
<evidence type="ECO:0000256" key="5">
    <source>
        <dbReference type="ARBA" id="ARBA00022519"/>
    </source>
</evidence>
<dbReference type="InterPro" id="IPR012902">
    <property type="entry name" value="N_methyl_site"/>
</dbReference>
<dbReference type="PROSITE" id="PS00409">
    <property type="entry name" value="PROKAR_NTER_METHYL"/>
    <property type="match status" value="1"/>
</dbReference>
<feature type="transmembrane region" description="Helical" evidence="11">
    <location>
        <begin position="20"/>
        <end position="42"/>
    </location>
</feature>
<evidence type="ECO:0000256" key="6">
    <source>
        <dbReference type="ARBA" id="ARBA00022692"/>
    </source>
</evidence>
<dbReference type="Pfam" id="PF12019">
    <property type="entry name" value="GspH"/>
    <property type="match status" value="1"/>
</dbReference>
<dbReference type="GO" id="GO:0015627">
    <property type="term" value="C:type II protein secretion system complex"/>
    <property type="evidence" value="ECO:0007669"/>
    <property type="project" value="InterPro"/>
</dbReference>
<dbReference type="EMBL" id="QRAN01000001">
    <property type="protein sequence ID" value="RLQ23769.1"/>
    <property type="molecule type" value="Genomic_DNA"/>
</dbReference>
<dbReference type="Pfam" id="PF07963">
    <property type="entry name" value="N_methyl"/>
    <property type="match status" value="1"/>
</dbReference>
<evidence type="ECO:0000256" key="4">
    <source>
        <dbReference type="ARBA" id="ARBA00022481"/>
    </source>
</evidence>
<evidence type="ECO:0000313" key="14">
    <source>
        <dbReference type="Proteomes" id="UP000265509"/>
    </source>
</evidence>
<comment type="similarity">
    <text evidence="9">Belongs to the GSP H family.</text>
</comment>
<evidence type="ECO:0000256" key="7">
    <source>
        <dbReference type="ARBA" id="ARBA00022989"/>
    </source>
</evidence>
<evidence type="ECO:0000256" key="9">
    <source>
        <dbReference type="ARBA" id="ARBA00025772"/>
    </source>
</evidence>
<evidence type="ECO:0000256" key="11">
    <source>
        <dbReference type="SAM" id="Phobius"/>
    </source>
</evidence>
<proteinExistence type="inferred from homology"/>
<evidence type="ECO:0000256" key="10">
    <source>
        <dbReference type="ARBA" id="ARBA00030775"/>
    </source>
</evidence>
<dbReference type="PRINTS" id="PR00885">
    <property type="entry name" value="BCTERIALGSPH"/>
</dbReference>
<dbReference type="AlphaFoldDB" id="A0A3L7E3N7"/>
<keyword evidence="6 11" id="KW-0812">Transmembrane</keyword>
<comment type="caution">
    <text evidence="13">The sequence shown here is derived from an EMBL/GenBank/DDBJ whole genome shotgun (WGS) entry which is preliminary data.</text>
</comment>
<keyword evidence="7 11" id="KW-1133">Transmembrane helix</keyword>
<evidence type="ECO:0000256" key="8">
    <source>
        <dbReference type="ARBA" id="ARBA00023136"/>
    </source>
</evidence>
<evidence type="ECO:0000259" key="12">
    <source>
        <dbReference type="Pfam" id="PF12019"/>
    </source>
</evidence>